<evidence type="ECO:0000256" key="6">
    <source>
        <dbReference type="ARBA" id="ARBA00023136"/>
    </source>
</evidence>
<evidence type="ECO:0000256" key="2">
    <source>
        <dbReference type="ARBA" id="ARBA00022475"/>
    </source>
</evidence>
<evidence type="ECO:0000256" key="9">
    <source>
        <dbReference type="SAM" id="MobiDB-lite"/>
    </source>
</evidence>
<feature type="region of interest" description="Disordered" evidence="9">
    <location>
        <begin position="313"/>
        <end position="376"/>
    </location>
</feature>
<dbReference type="CDD" id="cd00637">
    <property type="entry name" value="7tm_classA_rhodopsin-like"/>
    <property type="match status" value="1"/>
</dbReference>
<evidence type="ECO:0000313" key="12">
    <source>
        <dbReference type="EMBL" id="KAK7091779.1"/>
    </source>
</evidence>
<evidence type="ECO:0000256" key="8">
    <source>
        <dbReference type="ARBA" id="ARBA00023224"/>
    </source>
</evidence>
<comment type="caution">
    <text evidence="12">The sequence shown here is derived from an EMBL/GenBank/DDBJ whole genome shotgun (WGS) entry which is preliminary data.</text>
</comment>
<organism evidence="12 13">
    <name type="scientific">Littorina saxatilis</name>
    <dbReference type="NCBI Taxonomy" id="31220"/>
    <lineage>
        <taxon>Eukaryota</taxon>
        <taxon>Metazoa</taxon>
        <taxon>Spiralia</taxon>
        <taxon>Lophotrochozoa</taxon>
        <taxon>Mollusca</taxon>
        <taxon>Gastropoda</taxon>
        <taxon>Caenogastropoda</taxon>
        <taxon>Littorinimorpha</taxon>
        <taxon>Littorinoidea</taxon>
        <taxon>Littorinidae</taxon>
        <taxon>Littorina</taxon>
    </lineage>
</organism>
<dbReference type="GO" id="GO:0004930">
    <property type="term" value="F:G protein-coupled receptor activity"/>
    <property type="evidence" value="ECO:0007669"/>
    <property type="project" value="UniProtKB-KW"/>
</dbReference>
<keyword evidence="6 10" id="KW-0472">Membrane</keyword>
<feature type="compositionally biased region" description="Basic and acidic residues" evidence="9">
    <location>
        <begin position="360"/>
        <end position="373"/>
    </location>
</feature>
<evidence type="ECO:0000256" key="4">
    <source>
        <dbReference type="ARBA" id="ARBA00022989"/>
    </source>
</evidence>
<comment type="subcellular location">
    <subcellularLocation>
        <location evidence="1">Cell membrane</location>
        <topology evidence="1">Multi-pass membrane protein</topology>
    </subcellularLocation>
</comment>
<reference evidence="12 13" key="1">
    <citation type="submission" date="2024-02" db="EMBL/GenBank/DDBJ databases">
        <title>Chromosome-scale genome assembly of the rough periwinkle Littorina saxatilis.</title>
        <authorList>
            <person name="De Jode A."/>
            <person name="Faria R."/>
            <person name="Formenti G."/>
            <person name="Sims Y."/>
            <person name="Smith T.P."/>
            <person name="Tracey A."/>
            <person name="Wood J.M.D."/>
            <person name="Zagrodzka Z.B."/>
            <person name="Johannesson K."/>
            <person name="Butlin R.K."/>
            <person name="Leder E.H."/>
        </authorList>
    </citation>
    <scope>NUCLEOTIDE SEQUENCE [LARGE SCALE GENOMIC DNA]</scope>
    <source>
        <strain evidence="12">Snail1</strain>
        <tissue evidence="12">Muscle</tissue>
    </source>
</reference>
<dbReference type="GO" id="GO:0005886">
    <property type="term" value="C:plasma membrane"/>
    <property type="evidence" value="ECO:0007669"/>
    <property type="project" value="UniProtKB-SubCell"/>
</dbReference>
<gene>
    <name evidence="12" type="ORF">V1264_009420</name>
</gene>
<keyword evidence="8" id="KW-0807">Transducer</keyword>
<dbReference type="SUPFAM" id="SSF81321">
    <property type="entry name" value="Family A G protein-coupled receptor-like"/>
    <property type="match status" value="1"/>
</dbReference>
<feature type="transmembrane region" description="Helical" evidence="10">
    <location>
        <begin position="12"/>
        <end position="33"/>
    </location>
</feature>
<evidence type="ECO:0000256" key="1">
    <source>
        <dbReference type="ARBA" id="ARBA00004651"/>
    </source>
</evidence>
<feature type="transmembrane region" description="Helical" evidence="10">
    <location>
        <begin position="104"/>
        <end position="127"/>
    </location>
</feature>
<evidence type="ECO:0000256" key="10">
    <source>
        <dbReference type="SAM" id="Phobius"/>
    </source>
</evidence>
<dbReference type="PANTHER" id="PTHR24228">
    <property type="entry name" value="B2 BRADYKININ RECEPTOR/ANGIOTENSIN II RECEPTOR"/>
    <property type="match status" value="1"/>
</dbReference>
<keyword evidence="3 10" id="KW-0812">Transmembrane</keyword>
<dbReference type="PROSITE" id="PS50262">
    <property type="entry name" value="G_PROTEIN_RECEP_F1_2"/>
    <property type="match status" value="1"/>
</dbReference>
<evidence type="ECO:0000256" key="3">
    <source>
        <dbReference type="ARBA" id="ARBA00022692"/>
    </source>
</evidence>
<dbReference type="PRINTS" id="PR00237">
    <property type="entry name" value="GPCRRHODOPSN"/>
</dbReference>
<feature type="transmembrane region" description="Helical" evidence="10">
    <location>
        <begin position="45"/>
        <end position="62"/>
    </location>
</feature>
<feature type="transmembrane region" description="Helical" evidence="10">
    <location>
        <begin position="431"/>
        <end position="451"/>
    </location>
</feature>
<dbReference type="EMBL" id="JBAMIC010000022">
    <property type="protein sequence ID" value="KAK7091779.1"/>
    <property type="molecule type" value="Genomic_DNA"/>
</dbReference>
<dbReference type="Proteomes" id="UP001374579">
    <property type="component" value="Unassembled WGS sequence"/>
</dbReference>
<name>A0AAN9ASA0_9CAEN</name>
<feature type="transmembrane region" description="Helical" evidence="10">
    <location>
        <begin position="213"/>
        <end position="234"/>
    </location>
</feature>
<dbReference type="PANTHER" id="PTHR24228:SF59">
    <property type="entry name" value="NEUROPEPTIDE RECEPTOR 15"/>
    <property type="match status" value="1"/>
</dbReference>
<keyword evidence="2" id="KW-1003">Cell membrane</keyword>
<keyword evidence="5" id="KW-0297">G-protein coupled receptor</keyword>
<feature type="domain" description="G-protein coupled receptors family 1 profile" evidence="11">
    <location>
        <begin position="25"/>
        <end position="480"/>
    </location>
</feature>
<dbReference type="Gene3D" id="1.20.1070.10">
    <property type="entry name" value="Rhodopsin 7-helix transmembrane proteins"/>
    <property type="match status" value="2"/>
</dbReference>
<proteinExistence type="predicted"/>
<keyword evidence="4 10" id="KW-1133">Transmembrane helix</keyword>
<dbReference type="InterPro" id="IPR000276">
    <property type="entry name" value="GPCR_Rhodpsn"/>
</dbReference>
<evidence type="ECO:0000259" key="11">
    <source>
        <dbReference type="PROSITE" id="PS50262"/>
    </source>
</evidence>
<sequence>MEEKNGLYALPISFVSILMVIALLGNLLVIIVFKCRWRTTGATQVYILVLAALDLVCTTVSMPRDLVTLIAMYDNSSRENGNENCFIDGTNSTNINREFCRGTVFLTFQLNFTTALILVFIATCRFVRVMNGGHGFRFQGRVKVKSAKFMVMKILNGIGTVRGAKIASVVSFCVALVISCPTLAYYPNDPCDSTCFQSCLGTRPKAPPLRALLSFYFFVFLASAMAMVVLYGLILQRLWKDRKEEITEMRTRPKSSAFVTRSCRQSSVFVPHSCRQSSVFVSRRSGSLGTLCEAVHKAVLDSKRQVVRTMSEGDAVATNPEGNTAEGAQPEIYSRSASSPYTNRDKERIMQGITGGHPRPRCESDPSRGEGVESKQQTIFPPVSYTAQLRSMLSLNIVKKLEEEQVSVRSRHASDSSFQFSKYGNRARKTTIVFVLITAIFILSYLPFFILEMSDVENSATVEFFSKFYLISNAANPLVYGFCNPHFRNTLWKLLVCRREII</sequence>
<feature type="transmembrane region" description="Helical" evidence="10">
    <location>
        <begin position="166"/>
        <end position="186"/>
    </location>
</feature>
<dbReference type="InterPro" id="IPR017452">
    <property type="entry name" value="GPCR_Rhodpsn_7TM"/>
</dbReference>
<protein>
    <recommendedName>
        <fullName evidence="11">G-protein coupled receptors family 1 profile domain-containing protein</fullName>
    </recommendedName>
</protein>
<dbReference type="Pfam" id="PF00001">
    <property type="entry name" value="7tm_1"/>
    <property type="match status" value="1"/>
</dbReference>
<keyword evidence="13" id="KW-1185">Reference proteome</keyword>
<evidence type="ECO:0000256" key="5">
    <source>
        <dbReference type="ARBA" id="ARBA00023040"/>
    </source>
</evidence>
<dbReference type="AlphaFoldDB" id="A0AAN9ASA0"/>
<keyword evidence="7" id="KW-0675">Receptor</keyword>
<accession>A0AAN9ASA0</accession>
<evidence type="ECO:0000313" key="13">
    <source>
        <dbReference type="Proteomes" id="UP001374579"/>
    </source>
</evidence>
<evidence type="ECO:0000256" key="7">
    <source>
        <dbReference type="ARBA" id="ARBA00023170"/>
    </source>
</evidence>